<evidence type="ECO:0000313" key="2">
    <source>
        <dbReference type="EMBL" id="MPM90256.1"/>
    </source>
</evidence>
<dbReference type="AlphaFoldDB" id="A0A645DLP9"/>
<evidence type="ECO:0000256" key="1">
    <source>
        <dbReference type="SAM" id="Phobius"/>
    </source>
</evidence>
<comment type="caution">
    <text evidence="2">The sequence shown here is derived from an EMBL/GenBank/DDBJ whole genome shotgun (WGS) entry which is preliminary data.</text>
</comment>
<keyword evidence="1" id="KW-0472">Membrane</keyword>
<name>A0A645DLP9_9ZZZZ</name>
<protein>
    <submittedName>
        <fullName evidence="2">Uncharacterized protein</fullName>
    </submittedName>
</protein>
<feature type="transmembrane region" description="Helical" evidence="1">
    <location>
        <begin position="6"/>
        <end position="33"/>
    </location>
</feature>
<accession>A0A645DLP9</accession>
<feature type="transmembrane region" description="Helical" evidence="1">
    <location>
        <begin position="82"/>
        <end position="107"/>
    </location>
</feature>
<reference evidence="2" key="1">
    <citation type="submission" date="2019-08" db="EMBL/GenBank/DDBJ databases">
        <authorList>
            <person name="Kucharzyk K."/>
            <person name="Murdoch R.W."/>
            <person name="Higgins S."/>
            <person name="Loffler F."/>
        </authorList>
    </citation>
    <scope>NUCLEOTIDE SEQUENCE</scope>
</reference>
<keyword evidence="1" id="KW-1133">Transmembrane helix</keyword>
<gene>
    <name evidence="2" type="ORF">SDC9_137377</name>
</gene>
<keyword evidence="1" id="KW-0812">Transmembrane</keyword>
<organism evidence="2">
    <name type="scientific">bioreactor metagenome</name>
    <dbReference type="NCBI Taxonomy" id="1076179"/>
    <lineage>
        <taxon>unclassified sequences</taxon>
        <taxon>metagenomes</taxon>
        <taxon>ecological metagenomes</taxon>
    </lineage>
</organism>
<proteinExistence type="predicted"/>
<dbReference type="EMBL" id="VSSQ01037537">
    <property type="protein sequence ID" value="MPM90256.1"/>
    <property type="molecule type" value="Genomic_DNA"/>
</dbReference>
<sequence>MFITLFVAVSITETLVLLWIVTYTLVPAGLIAIPHGQTPTFILALTVFVAVSITETLVLTNPESATYTFVSSDAATIPQEQPAIGIVAITLSVAVSITETVPLFVLFPSLVTYANGAAPAIPASIKIASAVIPKDFMAGYILCVLLDIVRDENGIQKVSIGIIDIILLFIFYPR</sequence>
<feature type="transmembrane region" description="Helical" evidence="1">
    <location>
        <begin position="155"/>
        <end position="172"/>
    </location>
</feature>
<feature type="transmembrane region" description="Helical" evidence="1">
    <location>
        <begin position="40"/>
        <end position="62"/>
    </location>
</feature>